<reference evidence="1 2" key="1">
    <citation type="submission" date="2020-01" db="EMBL/GenBank/DDBJ databases">
        <title>Genome sequencing of strain KACC 21507.</title>
        <authorList>
            <person name="Heo J."/>
            <person name="Kim S.-J."/>
            <person name="Kim J.-S."/>
            <person name="Hong S.-B."/>
            <person name="Kwon S.-W."/>
        </authorList>
    </citation>
    <scope>NUCLEOTIDE SEQUENCE [LARGE SCALE GENOMIC DNA]</scope>
    <source>
        <strain evidence="1 2">KACC 21507</strain>
    </source>
</reference>
<keyword evidence="2" id="KW-1185">Reference proteome</keyword>
<evidence type="ECO:0000313" key="1">
    <source>
        <dbReference type="EMBL" id="QHI96300.1"/>
    </source>
</evidence>
<name>A0A6P1NIE7_9PROT</name>
<evidence type="ECO:0000313" key="2">
    <source>
        <dbReference type="Proteomes" id="UP000463975"/>
    </source>
</evidence>
<dbReference type="Proteomes" id="UP000463975">
    <property type="component" value="Chromosome"/>
</dbReference>
<dbReference type="AlphaFoldDB" id="A0A6P1NIE7"/>
<dbReference type="EMBL" id="CP047652">
    <property type="protein sequence ID" value="QHI96300.1"/>
    <property type="molecule type" value="Genomic_DNA"/>
</dbReference>
<gene>
    <name evidence="1" type="ORF">GT348_08845</name>
</gene>
<protein>
    <submittedName>
        <fullName evidence="1">Uncharacterized protein</fullName>
    </submittedName>
</protein>
<proteinExistence type="predicted"/>
<dbReference type="KEGG" id="bomb:GT348_08845"/>
<organism evidence="1 2">
    <name type="scientific">Aristophania vespae</name>
    <dbReference type="NCBI Taxonomy" id="2697033"/>
    <lineage>
        <taxon>Bacteria</taxon>
        <taxon>Pseudomonadati</taxon>
        <taxon>Pseudomonadota</taxon>
        <taxon>Alphaproteobacteria</taxon>
        <taxon>Acetobacterales</taxon>
        <taxon>Acetobacteraceae</taxon>
        <taxon>Aristophania</taxon>
    </lineage>
</organism>
<accession>A0A6P1NIE7</accession>
<dbReference type="RefSeq" id="WP_160619358.1">
    <property type="nucleotide sequence ID" value="NZ_CP047652.1"/>
</dbReference>
<sequence length="58" mass="6260">MALGLNKPAVFNPIRKEAHEGKLPADLFGVEQGIGVPDGAPPLKIGTQQIFRLLPRRS</sequence>